<gene>
    <name evidence="10" type="primary">GPI19</name>
    <name evidence="10" type="ORF">FIM1_3057</name>
</gene>
<feature type="transmembrane region" description="Helical" evidence="8">
    <location>
        <begin position="50"/>
        <end position="73"/>
    </location>
</feature>
<feature type="domain" description="PIG-P" evidence="9">
    <location>
        <begin position="5"/>
        <end position="128"/>
    </location>
</feature>
<organism evidence="10 11">
    <name type="scientific">Kluyveromyces marxianus</name>
    <name type="common">Yeast</name>
    <name type="synonym">Candida kefyr</name>
    <dbReference type="NCBI Taxonomy" id="4911"/>
    <lineage>
        <taxon>Eukaryota</taxon>
        <taxon>Fungi</taxon>
        <taxon>Dikarya</taxon>
        <taxon>Ascomycota</taxon>
        <taxon>Saccharomycotina</taxon>
        <taxon>Saccharomycetes</taxon>
        <taxon>Saccharomycetales</taxon>
        <taxon>Saccharomycetaceae</taxon>
        <taxon>Kluyveromyces</taxon>
    </lineage>
</organism>
<keyword evidence="10" id="KW-0328">Glycosyltransferase</keyword>
<comment type="subunit">
    <text evidence="7">Component of the phosphatidylinositol N-acetylglucosaminyltransferase (GPI-GlcNAc transferase) complex.</text>
</comment>
<sequence length="141" mass="16569">MNKERQYGGFSAYVSATLILVLVLVWSLLPQSMIKGHTMEMLFDVLPQRYWVIVIQCFILMLMLFTYIGMLLYNTEVLTAPLDNVRTFTDSQGRMVEYKNQSELQWYFHHETSGVMDLPVNEVSRLLYLHDQKLYDDGDDE</sequence>
<keyword evidence="7" id="KW-0256">Endoplasmic reticulum</keyword>
<evidence type="ECO:0000256" key="2">
    <source>
        <dbReference type="ARBA" id="ARBA00004687"/>
    </source>
</evidence>
<evidence type="ECO:0000256" key="7">
    <source>
        <dbReference type="PIRNR" id="PIRNR008765"/>
    </source>
</evidence>
<dbReference type="EMBL" id="CP015057">
    <property type="protein sequence ID" value="QGN16351.1"/>
    <property type="molecule type" value="Genomic_DNA"/>
</dbReference>
<keyword evidence="7" id="KW-0808">Transferase</keyword>
<evidence type="ECO:0000313" key="10">
    <source>
        <dbReference type="EMBL" id="QGN16351.1"/>
    </source>
</evidence>
<keyword evidence="4 8" id="KW-0812">Transmembrane</keyword>
<feature type="transmembrane region" description="Helical" evidence="8">
    <location>
        <begin position="12"/>
        <end position="29"/>
    </location>
</feature>
<evidence type="ECO:0000256" key="8">
    <source>
        <dbReference type="SAM" id="Phobius"/>
    </source>
</evidence>
<keyword evidence="11" id="KW-1185">Reference proteome</keyword>
<comment type="similarity">
    <text evidence="7">Belongs to the GPI19 family.</text>
</comment>
<accession>A0ABX6EXK6</accession>
<evidence type="ECO:0000313" key="11">
    <source>
        <dbReference type="Proteomes" id="UP000422736"/>
    </source>
</evidence>
<protein>
    <recommendedName>
        <fullName evidence="7">Phosphatidylinositol N-acetylglucosaminyltransferase subunit GPI19</fullName>
        <ecNumber evidence="7">2.4.1.198</ecNumber>
    </recommendedName>
</protein>
<comment type="catalytic activity">
    <reaction evidence="7">
        <text>a 1,2-diacyl-sn-glycero-3-phospho-(1D-myo-inositol) + UDP-N-acetyl-alpha-D-glucosamine = a 6-(N-acetyl-alpha-D-glucosaminyl)-1-(1,2-diacyl-sn-glycero-3-phospho)-1D-myo-inositol + UDP + H(+)</text>
        <dbReference type="Rhea" id="RHEA:14789"/>
        <dbReference type="ChEBI" id="CHEBI:15378"/>
        <dbReference type="ChEBI" id="CHEBI:57265"/>
        <dbReference type="ChEBI" id="CHEBI:57705"/>
        <dbReference type="ChEBI" id="CHEBI:57880"/>
        <dbReference type="ChEBI" id="CHEBI:58223"/>
        <dbReference type="EC" id="2.4.1.198"/>
    </reaction>
</comment>
<dbReference type="PIRSF" id="PIRSF008765">
    <property type="entry name" value="PIG-P_GPI19"/>
    <property type="match status" value="1"/>
</dbReference>
<keyword evidence="6 7" id="KW-0472">Membrane</keyword>
<dbReference type="PANTHER" id="PTHR46346">
    <property type="entry name" value="PHOSPHATIDYLINOSITOL N-ACETYLGLUCOSAMINYLTRANSFERASE SUBUNIT P"/>
    <property type="match status" value="1"/>
</dbReference>
<dbReference type="InterPro" id="IPR013717">
    <property type="entry name" value="PIG-P"/>
</dbReference>
<reference evidence="10 11" key="2">
    <citation type="submission" date="2019-11" db="EMBL/GenBank/DDBJ databases">
        <authorList>
            <person name="Lu H."/>
        </authorList>
    </citation>
    <scope>NUCLEOTIDE SEQUENCE [LARGE SCALE GENOMIC DNA]</scope>
    <source>
        <strain evidence="10 11">FIM1</strain>
    </source>
</reference>
<proteinExistence type="inferred from homology"/>
<comment type="subcellular location">
    <subcellularLocation>
        <location evidence="7">Endoplasmic reticulum membrane</location>
    </subcellularLocation>
    <subcellularLocation>
        <location evidence="1">Membrane</location>
        <topology evidence="1">Multi-pass membrane protein</topology>
    </subcellularLocation>
</comment>
<evidence type="ECO:0000256" key="3">
    <source>
        <dbReference type="ARBA" id="ARBA00022502"/>
    </source>
</evidence>
<evidence type="ECO:0000256" key="6">
    <source>
        <dbReference type="ARBA" id="ARBA00023136"/>
    </source>
</evidence>
<evidence type="ECO:0000259" key="9">
    <source>
        <dbReference type="Pfam" id="PF08510"/>
    </source>
</evidence>
<evidence type="ECO:0000256" key="1">
    <source>
        <dbReference type="ARBA" id="ARBA00004141"/>
    </source>
</evidence>
<dbReference type="Pfam" id="PF08510">
    <property type="entry name" value="PIG-P"/>
    <property type="match status" value="1"/>
</dbReference>
<keyword evidence="3 7" id="KW-0337">GPI-anchor biosynthesis</keyword>
<dbReference type="GO" id="GO:0016757">
    <property type="term" value="F:glycosyltransferase activity"/>
    <property type="evidence" value="ECO:0007669"/>
    <property type="project" value="UniProtKB-KW"/>
</dbReference>
<dbReference type="InterPro" id="IPR052263">
    <property type="entry name" value="GPI_Anchor_Biosynth"/>
</dbReference>
<dbReference type="PANTHER" id="PTHR46346:SF1">
    <property type="entry name" value="PHOSPHATIDYLINOSITOL N-ACETYLGLUCOSAMINYLTRANSFERASE SUBUNIT P"/>
    <property type="match status" value="1"/>
</dbReference>
<name>A0ABX6EXK6_KLUMA</name>
<dbReference type="EC" id="2.4.1.198" evidence="7"/>
<comment type="pathway">
    <text evidence="2 7">Glycolipid biosynthesis; glycosylphosphatidylinositol-anchor biosynthesis.</text>
</comment>
<dbReference type="InterPro" id="IPR016542">
    <property type="entry name" value="PIG-P_GPI19"/>
</dbReference>
<evidence type="ECO:0000256" key="4">
    <source>
        <dbReference type="ARBA" id="ARBA00022692"/>
    </source>
</evidence>
<comment type="function">
    <text evidence="7">Part of the complex catalyzing the transfer of N-acetylglucosamine from UDP-N-acetylglucosamine to phosphatidylinositol, the first step of GPI biosynthesis.</text>
</comment>
<evidence type="ECO:0000256" key="5">
    <source>
        <dbReference type="ARBA" id="ARBA00022989"/>
    </source>
</evidence>
<dbReference type="Proteomes" id="UP000422736">
    <property type="component" value="Chromosome 4"/>
</dbReference>
<keyword evidence="5 8" id="KW-1133">Transmembrane helix</keyword>
<reference evidence="10 11" key="1">
    <citation type="submission" date="2016-03" db="EMBL/GenBank/DDBJ databases">
        <title>How can Kluyveromyces marxianus grow so fast - potential evolutionary course in Saccharomyces Complex revealed by comparative genomics.</title>
        <authorList>
            <person name="Mo W."/>
            <person name="Lu W."/>
            <person name="Yang X."/>
            <person name="Qi J."/>
            <person name="Lv H."/>
        </authorList>
    </citation>
    <scope>NUCLEOTIDE SEQUENCE [LARGE SCALE GENOMIC DNA]</scope>
    <source>
        <strain evidence="10 11">FIM1</strain>
    </source>
</reference>